<protein>
    <recommendedName>
        <fullName evidence="3">Fungal lipase-type domain-containing protein</fullName>
    </recommendedName>
</protein>
<dbReference type="CDD" id="cd00741">
    <property type="entry name" value="Lipase"/>
    <property type="match status" value="1"/>
</dbReference>
<dbReference type="Proteomes" id="UP000266841">
    <property type="component" value="Unassembled WGS sequence"/>
</dbReference>
<dbReference type="OrthoDB" id="41339at2759"/>
<dbReference type="Gene3D" id="3.40.50.1820">
    <property type="entry name" value="alpha/beta hydrolase"/>
    <property type="match status" value="1"/>
</dbReference>
<dbReference type="InterPro" id="IPR029058">
    <property type="entry name" value="AB_hydrolase_fold"/>
</dbReference>
<feature type="region of interest" description="Disordered" evidence="1">
    <location>
        <begin position="507"/>
        <end position="527"/>
    </location>
</feature>
<feature type="compositionally biased region" description="Basic and acidic residues" evidence="1">
    <location>
        <begin position="62"/>
        <end position="74"/>
    </location>
</feature>
<evidence type="ECO:0000256" key="1">
    <source>
        <dbReference type="SAM" id="MobiDB-lite"/>
    </source>
</evidence>
<proteinExistence type="predicted"/>
<feature type="region of interest" description="Disordered" evidence="1">
    <location>
        <begin position="422"/>
        <end position="441"/>
    </location>
</feature>
<comment type="caution">
    <text evidence="4">The sequence shown here is derived from an EMBL/GenBank/DDBJ whole genome shotgun (WGS) entry which is preliminary data.</text>
</comment>
<keyword evidence="5" id="KW-1185">Reference proteome</keyword>
<feature type="region of interest" description="Disordered" evidence="1">
    <location>
        <begin position="40"/>
        <end position="102"/>
    </location>
</feature>
<dbReference type="Pfam" id="PF01764">
    <property type="entry name" value="Lipase_3"/>
    <property type="match status" value="1"/>
</dbReference>
<feature type="region of interest" description="Disordered" evidence="1">
    <location>
        <begin position="220"/>
        <end position="350"/>
    </location>
</feature>
<feature type="compositionally biased region" description="Basic and acidic residues" evidence="1">
    <location>
        <begin position="315"/>
        <end position="328"/>
    </location>
</feature>
<dbReference type="AlphaFoldDB" id="K0TJG3"/>
<feature type="compositionally biased region" description="Basic and acidic residues" evidence="1">
    <location>
        <begin position="158"/>
        <end position="179"/>
    </location>
</feature>
<feature type="compositionally biased region" description="Polar residues" evidence="1">
    <location>
        <begin position="237"/>
        <end position="260"/>
    </location>
</feature>
<feature type="region of interest" description="Disordered" evidence="1">
    <location>
        <begin position="114"/>
        <end position="136"/>
    </location>
</feature>
<dbReference type="PANTHER" id="PTHR45856">
    <property type="entry name" value="ALPHA/BETA-HYDROLASES SUPERFAMILY PROTEIN"/>
    <property type="match status" value="1"/>
</dbReference>
<feature type="domain" description="Fungal lipase-type" evidence="3">
    <location>
        <begin position="992"/>
        <end position="1095"/>
    </location>
</feature>
<evidence type="ECO:0000256" key="2">
    <source>
        <dbReference type="SAM" id="Phobius"/>
    </source>
</evidence>
<evidence type="ECO:0000259" key="3">
    <source>
        <dbReference type="Pfam" id="PF01764"/>
    </source>
</evidence>
<name>K0TJG3_THAOC</name>
<keyword evidence="2" id="KW-0472">Membrane</keyword>
<dbReference type="SUPFAM" id="SSF53474">
    <property type="entry name" value="alpha/beta-Hydrolases"/>
    <property type="match status" value="1"/>
</dbReference>
<feature type="region of interest" description="Disordered" evidence="1">
    <location>
        <begin position="392"/>
        <end position="414"/>
    </location>
</feature>
<dbReference type="InterPro" id="IPR051218">
    <property type="entry name" value="Sec_MonoDiacylglyc_Lipase"/>
</dbReference>
<evidence type="ECO:0000313" key="5">
    <source>
        <dbReference type="Proteomes" id="UP000266841"/>
    </source>
</evidence>
<dbReference type="InterPro" id="IPR002921">
    <property type="entry name" value="Fungal_lipase-type"/>
</dbReference>
<organism evidence="4 5">
    <name type="scientific">Thalassiosira oceanica</name>
    <name type="common">Marine diatom</name>
    <dbReference type="NCBI Taxonomy" id="159749"/>
    <lineage>
        <taxon>Eukaryota</taxon>
        <taxon>Sar</taxon>
        <taxon>Stramenopiles</taxon>
        <taxon>Ochrophyta</taxon>
        <taxon>Bacillariophyta</taxon>
        <taxon>Coscinodiscophyceae</taxon>
        <taxon>Thalassiosirophycidae</taxon>
        <taxon>Thalassiosirales</taxon>
        <taxon>Thalassiosiraceae</taxon>
        <taxon>Thalassiosira</taxon>
    </lineage>
</organism>
<evidence type="ECO:0000313" key="4">
    <source>
        <dbReference type="EMBL" id="EJK77269.1"/>
    </source>
</evidence>
<keyword evidence="2" id="KW-1133">Transmembrane helix</keyword>
<feature type="transmembrane region" description="Helical" evidence="2">
    <location>
        <begin position="1216"/>
        <end position="1237"/>
    </location>
</feature>
<feature type="region of interest" description="Disordered" evidence="1">
    <location>
        <begin position="158"/>
        <end position="188"/>
    </location>
</feature>
<feature type="region of interest" description="Disordered" evidence="1">
    <location>
        <begin position="545"/>
        <end position="625"/>
    </location>
</feature>
<dbReference type="PANTHER" id="PTHR45856:SF11">
    <property type="entry name" value="FUNGAL LIPASE-LIKE DOMAIN-CONTAINING PROTEIN"/>
    <property type="match status" value="1"/>
</dbReference>
<dbReference type="EMBL" id="AGNL01001090">
    <property type="protein sequence ID" value="EJK77269.1"/>
    <property type="molecule type" value="Genomic_DNA"/>
</dbReference>
<reference evidence="4 5" key="1">
    <citation type="journal article" date="2012" name="Genome Biol.">
        <title>Genome and low-iron response of an oceanic diatom adapted to chronic iron limitation.</title>
        <authorList>
            <person name="Lommer M."/>
            <person name="Specht M."/>
            <person name="Roy A.S."/>
            <person name="Kraemer L."/>
            <person name="Andreson R."/>
            <person name="Gutowska M.A."/>
            <person name="Wolf J."/>
            <person name="Bergner S.V."/>
            <person name="Schilhabel M.B."/>
            <person name="Klostermeier U.C."/>
            <person name="Beiko R.G."/>
            <person name="Rosenstiel P."/>
            <person name="Hippler M."/>
            <person name="Laroche J."/>
        </authorList>
    </citation>
    <scope>NUCLEOTIDE SEQUENCE [LARGE SCALE GENOMIC DNA]</scope>
    <source>
        <strain evidence="4 5">CCMP1005</strain>
    </source>
</reference>
<feature type="compositionally biased region" description="Polar residues" evidence="1">
    <location>
        <begin position="562"/>
        <end position="577"/>
    </location>
</feature>
<accession>K0TJG3</accession>
<dbReference type="GO" id="GO:0006629">
    <property type="term" value="P:lipid metabolic process"/>
    <property type="evidence" value="ECO:0007669"/>
    <property type="project" value="InterPro"/>
</dbReference>
<gene>
    <name evidence="4" type="ORF">THAOC_00906</name>
</gene>
<sequence length="1240" mass="137289">MDPLDFSRHSHFRGGLLNHADLASNVDIMADISERSEMSDLCDGSIGEGGPATGSSNVRRSLRNEELNDEHDGPEAEMAEGNSRDVLGQVRKNSPDIGEDEDELDKLAEAAALDAFGPDAAKPDRPTGPMRRSTLVAENSSIDPSWFANRGLMSRRSFEKYKKEQKKKEKEAAREDMGRAKSYANLRSDRRTRRASICLMSGLSTPRSDMDLYALSQLKRPGVGSEQSANEEKHPVSSPQRFTGTNTGHEQGLSSSSTEKSGGLEPTPPLRSTKKAAQRHPSQPKFIPPSFDSAEEHEISQPIRRNSLGSMPSLDRSELKRPEPRPASDCDDETNVAAGQGSNSPPLPDELELLRDFGVKNTTSSLGEKLNQKVLSSEELRVLGKLIRRLSEDAEKEEQPPLANLCPHQDSSLGVAGADISQKSLSTDPTSSTQESTVRIGSVGTSTESYAYKPVSNRMKGTSPVTEDETCTTSSWKAAVGTAPPSKALTDITHIIDQALGTPTPEVASSSIRAVPPPLQCPSFSRSDDMDKAARLDLTKSATCSESCSATTHDDEEERDVGQTSLSRGISTRVNISDDNECSGQGHDRKGPSPTETSQSQIWTKPRSNSTSSRSSKRSKQQSLRSSRSSFFTSVNCDDLEGFPLKEDCGDILAEGMEYNSMCLLVNVYSRLRELSVLGHASVKLVDIDVASHQSIARKKAMIEQGLLKPQSEEVRYLETSKPASFVVRTILDENDLMDASHDATLSHLNQAGHAYDASILRELRAWIEESKVKHIDAVTEDIIMRIRSECKLRQALLDGRHSQTSLSSMGQNPIAESIARRRGSLNANNESFQGKNWLKKEQVLVEDHFGRRPSLQDSAHDKVRTSSYRLSQGVLSDSMIKQAIEDSKDSFFKEGSVMKTLLDSTTEIVWISDRHPLDLIYCICVNKETSTVSVVFKNQEKSLSNLYWCPEMSTFQNPIAHEDYEGNSPFINLRSVAADELLRIRRDTRQSVLHDIRDRVEQVGSELTGGGTFHVSITGHGLGAACATIAGYFFAADTELELHLASAVRVFTYSSAKVGCEYFKDGFRHLERSGRLLHARFTNTNDPAPLLPPNTMVYYHVGLQIRLHTPNHFGRLRTRQALDVTYKETPSSLDIFLRLVRCSLSLVWKSGRISEYQHRLHFAREYRLALGSGGDLRFDRKRANLKTLNDYYLLKCRLSELTDISGKSQPGSTNMLVFIFVSCLLAFEIALVMQWVSNW</sequence>
<feature type="compositionally biased region" description="Polar residues" evidence="1">
    <location>
        <begin position="594"/>
        <end position="603"/>
    </location>
</feature>
<keyword evidence="2" id="KW-0812">Transmembrane</keyword>